<comment type="caution">
    <text evidence="2">The sequence shown here is derived from an EMBL/GenBank/DDBJ whole genome shotgun (WGS) entry which is preliminary data.</text>
</comment>
<dbReference type="AlphaFoldDB" id="A0A9W6WXT5"/>
<dbReference type="SUPFAM" id="SSF50630">
    <property type="entry name" value="Acid proteases"/>
    <property type="match status" value="1"/>
</dbReference>
<evidence type="ECO:0000256" key="1">
    <source>
        <dbReference type="SAM" id="SignalP"/>
    </source>
</evidence>
<feature type="chain" id="PRO_5040874495" evidence="1">
    <location>
        <begin position="20"/>
        <end position="259"/>
    </location>
</feature>
<evidence type="ECO:0000313" key="3">
    <source>
        <dbReference type="Proteomes" id="UP001165121"/>
    </source>
</evidence>
<dbReference type="OrthoDB" id="117285at2759"/>
<dbReference type="InterPro" id="IPR021109">
    <property type="entry name" value="Peptidase_aspartic_dom_sf"/>
</dbReference>
<name>A0A9W6WXT5_9STRA</name>
<keyword evidence="1" id="KW-0732">Signal</keyword>
<dbReference type="Pfam" id="PF08284">
    <property type="entry name" value="RVP_2"/>
    <property type="match status" value="1"/>
</dbReference>
<dbReference type="Gene3D" id="2.40.70.10">
    <property type="entry name" value="Acid Proteases"/>
    <property type="match status" value="1"/>
</dbReference>
<reference evidence="2" key="1">
    <citation type="submission" date="2023-04" db="EMBL/GenBank/DDBJ databases">
        <title>Phytophthora fragariaefolia NBRC 109709.</title>
        <authorList>
            <person name="Ichikawa N."/>
            <person name="Sato H."/>
            <person name="Tonouchi N."/>
        </authorList>
    </citation>
    <scope>NUCLEOTIDE SEQUENCE</scope>
    <source>
        <strain evidence="2">NBRC 109709</strain>
    </source>
</reference>
<sequence length="259" mass="29312">MVIHLLCVENVFLWSQVSVKPTTTPEPAETLVMDLDPGCQRGYWKQRDPDLWFKPAVREVVTKIPGSSRVEAYYSVDVLHLLPGESRDYWKQHSPGKWFGQAKVHGKINNEKAILLLYTGAEVSIVDTAFACKVGCYIDRSQSQKCVGIGDTVYTTEGSTRIKITLARSLLYIFDLPVGDLSGQEAILGMDFMVPAWIRLDLADGSMYLPDEIRIQLSDRWQLYNDKVRLVKLDQHLQLGVGESAEFPVRLRRSGHDKL</sequence>
<accession>A0A9W6WXT5</accession>
<dbReference type="EMBL" id="BSXT01000233">
    <property type="protein sequence ID" value="GMF21633.1"/>
    <property type="molecule type" value="Genomic_DNA"/>
</dbReference>
<gene>
    <name evidence="2" type="ORF">Pfra01_000293500</name>
</gene>
<evidence type="ECO:0000313" key="2">
    <source>
        <dbReference type="EMBL" id="GMF21633.1"/>
    </source>
</evidence>
<proteinExistence type="predicted"/>
<organism evidence="2 3">
    <name type="scientific">Phytophthora fragariaefolia</name>
    <dbReference type="NCBI Taxonomy" id="1490495"/>
    <lineage>
        <taxon>Eukaryota</taxon>
        <taxon>Sar</taxon>
        <taxon>Stramenopiles</taxon>
        <taxon>Oomycota</taxon>
        <taxon>Peronosporomycetes</taxon>
        <taxon>Peronosporales</taxon>
        <taxon>Peronosporaceae</taxon>
        <taxon>Phytophthora</taxon>
    </lineage>
</organism>
<dbReference type="Proteomes" id="UP001165121">
    <property type="component" value="Unassembled WGS sequence"/>
</dbReference>
<keyword evidence="3" id="KW-1185">Reference proteome</keyword>
<feature type="signal peptide" evidence="1">
    <location>
        <begin position="1"/>
        <end position="19"/>
    </location>
</feature>
<protein>
    <submittedName>
        <fullName evidence="2">Unnamed protein product</fullName>
    </submittedName>
</protein>